<evidence type="ECO:0000256" key="1">
    <source>
        <dbReference type="ARBA" id="ARBA00004651"/>
    </source>
</evidence>
<feature type="transmembrane region" description="Helical" evidence="5">
    <location>
        <begin position="21"/>
        <end position="39"/>
    </location>
</feature>
<accession>A0ABM8GU42</accession>
<feature type="domain" description="Major facilitator superfamily (MFS) profile" evidence="6">
    <location>
        <begin position="16"/>
        <end position="378"/>
    </location>
</feature>
<evidence type="ECO:0000256" key="2">
    <source>
        <dbReference type="ARBA" id="ARBA00022692"/>
    </source>
</evidence>
<feature type="transmembrane region" description="Helical" evidence="5">
    <location>
        <begin position="194"/>
        <end position="213"/>
    </location>
</feature>
<keyword evidence="2 5" id="KW-0812">Transmembrane</keyword>
<feature type="transmembrane region" description="Helical" evidence="5">
    <location>
        <begin position="316"/>
        <end position="334"/>
    </location>
</feature>
<feature type="transmembrane region" description="Helical" evidence="5">
    <location>
        <begin position="340"/>
        <end position="360"/>
    </location>
</feature>
<evidence type="ECO:0000256" key="4">
    <source>
        <dbReference type="ARBA" id="ARBA00023136"/>
    </source>
</evidence>
<feature type="transmembrane region" description="Helical" evidence="5">
    <location>
        <begin position="65"/>
        <end position="87"/>
    </location>
</feature>
<protein>
    <recommendedName>
        <fullName evidence="6">Major facilitator superfamily (MFS) profile domain-containing protein</fullName>
    </recommendedName>
</protein>
<gene>
    <name evidence="7" type="ORF">GCM10025867_42310</name>
</gene>
<name>A0ABM8GU42_9MICO</name>
<keyword evidence="4 5" id="KW-0472">Membrane</keyword>
<dbReference type="Proteomes" id="UP001321486">
    <property type="component" value="Chromosome"/>
</dbReference>
<keyword evidence="3 5" id="KW-1133">Transmembrane helix</keyword>
<evidence type="ECO:0000256" key="5">
    <source>
        <dbReference type="SAM" id="Phobius"/>
    </source>
</evidence>
<organism evidence="7 8">
    <name type="scientific">Frondihabitans sucicola</name>
    <dbReference type="NCBI Taxonomy" id="1268041"/>
    <lineage>
        <taxon>Bacteria</taxon>
        <taxon>Bacillati</taxon>
        <taxon>Actinomycetota</taxon>
        <taxon>Actinomycetes</taxon>
        <taxon>Micrococcales</taxon>
        <taxon>Microbacteriaceae</taxon>
        <taxon>Frondihabitans</taxon>
    </lineage>
</organism>
<dbReference type="EMBL" id="AP027732">
    <property type="protein sequence ID" value="BDZ51990.1"/>
    <property type="molecule type" value="Genomic_DNA"/>
</dbReference>
<sequence length="378" mass="39081">MSSPEVRVPATASSAEPTVRVGGRFLVGFGGAWLGLWMAQLAPLQVLLPTQVSATTGVSAASLDWIPTVVAFGIVAGVGGALAVVAYPIAGALSDRTVSRFGRRRPWIAGGVLMFAVALALLGLQHDLVTETVLWALAVIGFCAASAALTAVVSDQVPAPQRGVVSTWVAAPNAIGTVLGVVLVGLVFTGQSTGYLVIAILLVVFCAPFVVRLRDAPLSRADRDAVLQAHRVSGRGRSLRLREFPDFGWALASRILIYLGNALGTALLLYYFGFALHIGDPEDFLVTAVLIYVAVTLVVAVFGGALSDRLDLRRPFVVVGGIAQGVAALLLALLPSPTTALVGAALLGLGWGSSCRSIRLSPPASCPMRRPAAATSAS</sequence>
<dbReference type="PROSITE" id="PS50850">
    <property type="entry name" value="MFS"/>
    <property type="match status" value="1"/>
</dbReference>
<feature type="transmembrane region" description="Helical" evidence="5">
    <location>
        <begin position="284"/>
        <end position="304"/>
    </location>
</feature>
<evidence type="ECO:0000256" key="3">
    <source>
        <dbReference type="ARBA" id="ARBA00022989"/>
    </source>
</evidence>
<feature type="transmembrane region" description="Helical" evidence="5">
    <location>
        <begin position="107"/>
        <end position="126"/>
    </location>
</feature>
<dbReference type="Gene3D" id="1.20.1250.20">
    <property type="entry name" value="MFS general substrate transporter like domains"/>
    <property type="match status" value="2"/>
</dbReference>
<dbReference type="PANTHER" id="PTHR23528">
    <property type="match status" value="1"/>
</dbReference>
<feature type="transmembrane region" description="Helical" evidence="5">
    <location>
        <begin position="165"/>
        <end position="188"/>
    </location>
</feature>
<reference evidence="8" key="1">
    <citation type="journal article" date="2019" name="Int. J. Syst. Evol. Microbiol.">
        <title>The Global Catalogue of Microorganisms (GCM) 10K type strain sequencing project: providing services to taxonomists for standard genome sequencing and annotation.</title>
        <authorList>
            <consortium name="The Broad Institute Genomics Platform"/>
            <consortium name="The Broad Institute Genome Sequencing Center for Infectious Disease"/>
            <person name="Wu L."/>
            <person name="Ma J."/>
        </authorList>
    </citation>
    <scope>NUCLEOTIDE SEQUENCE [LARGE SCALE GENOMIC DNA]</scope>
    <source>
        <strain evidence="8">NBRC 108728</strain>
    </source>
</reference>
<dbReference type="Pfam" id="PF07690">
    <property type="entry name" value="MFS_1"/>
    <property type="match status" value="1"/>
</dbReference>
<proteinExistence type="predicted"/>
<feature type="transmembrane region" description="Helical" evidence="5">
    <location>
        <begin position="247"/>
        <end position="272"/>
    </location>
</feature>
<comment type="subcellular location">
    <subcellularLocation>
        <location evidence="1">Cell membrane</location>
        <topology evidence="1">Multi-pass membrane protein</topology>
    </subcellularLocation>
</comment>
<feature type="transmembrane region" description="Helical" evidence="5">
    <location>
        <begin position="132"/>
        <end position="153"/>
    </location>
</feature>
<dbReference type="PANTHER" id="PTHR23528:SF1">
    <property type="entry name" value="MAJOR FACILITATOR SUPERFAMILY (MFS) PROFILE DOMAIN-CONTAINING PROTEIN"/>
    <property type="match status" value="1"/>
</dbReference>
<evidence type="ECO:0000313" key="8">
    <source>
        <dbReference type="Proteomes" id="UP001321486"/>
    </source>
</evidence>
<dbReference type="RefSeq" id="WP_286344642.1">
    <property type="nucleotide sequence ID" value="NZ_AP027732.1"/>
</dbReference>
<dbReference type="InterPro" id="IPR011701">
    <property type="entry name" value="MFS"/>
</dbReference>
<dbReference type="SUPFAM" id="SSF103473">
    <property type="entry name" value="MFS general substrate transporter"/>
    <property type="match status" value="1"/>
</dbReference>
<keyword evidence="8" id="KW-1185">Reference proteome</keyword>
<evidence type="ECO:0000313" key="7">
    <source>
        <dbReference type="EMBL" id="BDZ51990.1"/>
    </source>
</evidence>
<dbReference type="InterPro" id="IPR020846">
    <property type="entry name" value="MFS_dom"/>
</dbReference>
<dbReference type="InterPro" id="IPR036259">
    <property type="entry name" value="MFS_trans_sf"/>
</dbReference>
<evidence type="ECO:0000259" key="6">
    <source>
        <dbReference type="PROSITE" id="PS50850"/>
    </source>
</evidence>